<name>A0ABU0CNJ1_9BACI</name>
<organism evidence="1 2">
    <name type="scientific">Caldalkalibacillus uzonensis</name>
    <dbReference type="NCBI Taxonomy" id="353224"/>
    <lineage>
        <taxon>Bacteria</taxon>
        <taxon>Bacillati</taxon>
        <taxon>Bacillota</taxon>
        <taxon>Bacilli</taxon>
        <taxon>Bacillales</taxon>
        <taxon>Bacillaceae</taxon>
        <taxon>Caldalkalibacillus</taxon>
    </lineage>
</organism>
<proteinExistence type="predicted"/>
<dbReference type="Proteomes" id="UP001232445">
    <property type="component" value="Unassembled WGS sequence"/>
</dbReference>
<sequence>MEIYLSPELVKEDVHILNVVNHKNEAVGYLTFVVDEKKMYVLGQCQTEGVREDFKDVIKPYIKGMSKLKPDLDVYVTLFVGGKEINLEESEQ</sequence>
<reference evidence="1 2" key="1">
    <citation type="submission" date="2023-07" db="EMBL/GenBank/DDBJ databases">
        <title>Genomic Encyclopedia of Type Strains, Phase IV (KMG-IV): sequencing the most valuable type-strain genomes for metagenomic binning, comparative biology and taxonomic classification.</title>
        <authorList>
            <person name="Goeker M."/>
        </authorList>
    </citation>
    <scope>NUCLEOTIDE SEQUENCE [LARGE SCALE GENOMIC DNA]</scope>
    <source>
        <strain evidence="1 2">DSM 17740</strain>
    </source>
</reference>
<keyword evidence="2" id="KW-1185">Reference proteome</keyword>
<dbReference type="RefSeq" id="WP_307335629.1">
    <property type="nucleotide sequence ID" value="NZ_JAUSUQ010000002.1"/>
</dbReference>
<protein>
    <submittedName>
        <fullName evidence="1">Uncharacterized protein</fullName>
    </submittedName>
</protein>
<dbReference type="EMBL" id="JAUSUQ010000002">
    <property type="protein sequence ID" value="MDQ0337985.1"/>
    <property type="molecule type" value="Genomic_DNA"/>
</dbReference>
<evidence type="ECO:0000313" key="2">
    <source>
        <dbReference type="Proteomes" id="UP001232445"/>
    </source>
</evidence>
<evidence type="ECO:0000313" key="1">
    <source>
        <dbReference type="EMBL" id="MDQ0337985.1"/>
    </source>
</evidence>
<accession>A0ABU0CNJ1</accession>
<gene>
    <name evidence="1" type="ORF">J2S00_000768</name>
</gene>
<comment type="caution">
    <text evidence="1">The sequence shown here is derived from an EMBL/GenBank/DDBJ whole genome shotgun (WGS) entry which is preliminary data.</text>
</comment>